<dbReference type="GO" id="GO:0003723">
    <property type="term" value="F:RNA binding"/>
    <property type="evidence" value="ECO:0007669"/>
    <property type="project" value="InterPro"/>
</dbReference>
<dbReference type="NCBIfam" id="TIGR01868">
    <property type="entry name" value="casD_Cas5e"/>
    <property type="match status" value="1"/>
</dbReference>
<keyword evidence="1" id="KW-0051">Antiviral defense</keyword>
<keyword evidence="3" id="KW-1185">Reference proteome</keyword>
<dbReference type="CDD" id="cd09645">
    <property type="entry name" value="Cas5_I-E"/>
    <property type="match status" value="1"/>
</dbReference>
<dbReference type="InterPro" id="IPR013422">
    <property type="entry name" value="CRISPR-assoc_prot_Cas5_N"/>
</dbReference>
<dbReference type="GO" id="GO:0051607">
    <property type="term" value="P:defense response to virus"/>
    <property type="evidence" value="ECO:0007669"/>
    <property type="project" value="UniProtKB-KW"/>
</dbReference>
<proteinExistence type="predicted"/>
<dbReference type="Gene3D" id="3.30.70.2660">
    <property type="match status" value="1"/>
</dbReference>
<sequence length="240" mass="25847">MREYLIFQLVAAIGAMGEFGGHDRRGTLSLPGRSAVIGTLGAALGRRRDQPFADLEQLDIAVASFGRSAPLRDYHTVQTVPSAAVKAPQSRPEALREAAGSDKLNTTLTSRDYRCDCVFGVAVSGGDLPGLARALQRPAFQVYLGRKSCPLSAPFDPRIVAADNPARALTQLRLPPWIGARQMIEIVADEGTDLDAPARQQTRHDRAIDRGLWHFGKGRYSVAHPEVNAAMVQDPGEGAP</sequence>
<accession>A0A840CC09</accession>
<dbReference type="Proteomes" id="UP000585681">
    <property type="component" value="Unassembled WGS sequence"/>
</dbReference>
<dbReference type="AlphaFoldDB" id="A0A840CC09"/>
<protein>
    <submittedName>
        <fullName evidence="2">CRISPR system Cascade subunit CasD</fullName>
    </submittedName>
</protein>
<evidence type="ECO:0000256" key="1">
    <source>
        <dbReference type="ARBA" id="ARBA00023118"/>
    </source>
</evidence>
<evidence type="ECO:0000313" key="2">
    <source>
        <dbReference type="EMBL" id="MBB4021088.1"/>
    </source>
</evidence>
<comment type="caution">
    <text evidence="2">The sequence shown here is derived from an EMBL/GenBank/DDBJ whole genome shotgun (WGS) entry which is preliminary data.</text>
</comment>
<organism evidence="2 3">
    <name type="scientific">Actibacterium naphthalenivorans</name>
    <dbReference type="NCBI Taxonomy" id="1614693"/>
    <lineage>
        <taxon>Bacteria</taxon>
        <taxon>Pseudomonadati</taxon>
        <taxon>Pseudomonadota</taxon>
        <taxon>Alphaproteobacteria</taxon>
        <taxon>Rhodobacterales</taxon>
        <taxon>Roseobacteraceae</taxon>
        <taxon>Actibacterium</taxon>
    </lineage>
</organism>
<dbReference type="RefSeq" id="WP_054537935.1">
    <property type="nucleotide sequence ID" value="NZ_JACIEQ010000001.1"/>
</dbReference>
<evidence type="ECO:0000313" key="3">
    <source>
        <dbReference type="Proteomes" id="UP000585681"/>
    </source>
</evidence>
<dbReference type="EMBL" id="JACIEQ010000001">
    <property type="protein sequence ID" value="MBB4021088.1"/>
    <property type="molecule type" value="Genomic_DNA"/>
</dbReference>
<gene>
    <name evidence="2" type="ORF">GGR17_000879</name>
</gene>
<dbReference type="GO" id="GO:0043571">
    <property type="term" value="P:maintenance of CRISPR repeat elements"/>
    <property type="evidence" value="ECO:0007669"/>
    <property type="project" value="InterPro"/>
</dbReference>
<dbReference type="InterPro" id="IPR010147">
    <property type="entry name" value="CRISPR-assoc_prot_CasD"/>
</dbReference>
<dbReference type="Pfam" id="PF09704">
    <property type="entry name" value="Cas_Cas5d"/>
    <property type="match status" value="1"/>
</dbReference>
<name>A0A840CC09_9RHOB</name>
<dbReference type="InterPro" id="IPR021124">
    <property type="entry name" value="CRISPR-assoc_prot_Cas5"/>
</dbReference>
<dbReference type="NCBIfam" id="TIGR02593">
    <property type="entry name" value="CRISPR_cas5"/>
    <property type="match status" value="1"/>
</dbReference>
<reference evidence="2" key="1">
    <citation type="submission" date="2020-08" db="EMBL/GenBank/DDBJ databases">
        <title>Genomic Encyclopedia of Type Strains, Phase IV (KMG-IV): sequencing the most valuable type-strain genomes for metagenomic binning, comparative biology and taxonomic classification.</title>
        <authorList>
            <person name="Goeker M."/>
        </authorList>
    </citation>
    <scope>NUCLEOTIDE SEQUENCE [LARGE SCALE GENOMIC DNA]</scope>
    <source>
        <strain evidence="2">DSM 105040</strain>
    </source>
</reference>